<reference evidence="1 2" key="2">
    <citation type="journal article" date="2022" name="Mol. Ecol. Resour.">
        <title>The genomes of chicory, endive, great burdock and yacon provide insights into Asteraceae paleo-polyploidization history and plant inulin production.</title>
        <authorList>
            <person name="Fan W."/>
            <person name="Wang S."/>
            <person name="Wang H."/>
            <person name="Wang A."/>
            <person name="Jiang F."/>
            <person name="Liu H."/>
            <person name="Zhao H."/>
            <person name="Xu D."/>
            <person name="Zhang Y."/>
        </authorList>
    </citation>
    <scope>NUCLEOTIDE SEQUENCE [LARGE SCALE GENOMIC DNA]</scope>
    <source>
        <strain evidence="2">cv. Punajuju</strain>
        <tissue evidence="1">Leaves</tissue>
    </source>
</reference>
<dbReference type="EMBL" id="CM042013">
    <property type="protein sequence ID" value="KAI3739890.1"/>
    <property type="molecule type" value="Genomic_DNA"/>
</dbReference>
<proteinExistence type="predicted"/>
<organism evidence="1 2">
    <name type="scientific">Cichorium intybus</name>
    <name type="common">Chicory</name>
    <dbReference type="NCBI Taxonomy" id="13427"/>
    <lineage>
        <taxon>Eukaryota</taxon>
        <taxon>Viridiplantae</taxon>
        <taxon>Streptophyta</taxon>
        <taxon>Embryophyta</taxon>
        <taxon>Tracheophyta</taxon>
        <taxon>Spermatophyta</taxon>
        <taxon>Magnoliopsida</taxon>
        <taxon>eudicotyledons</taxon>
        <taxon>Gunneridae</taxon>
        <taxon>Pentapetalae</taxon>
        <taxon>asterids</taxon>
        <taxon>campanulids</taxon>
        <taxon>Asterales</taxon>
        <taxon>Asteraceae</taxon>
        <taxon>Cichorioideae</taxon>
        <taxon>Cichorieae</taxon>
        <taxon>Cichoriinae</taxon>
        <taxon>Cichorium</taxon>
    </lineage>
</organism>
<gene>
    <name evidence="1" type="ORF">L2E82_30302</name>
</gene>
<evidence type="ECO:0000313" key="1">
    <source>
        <dbReference type="EMBL" id="KAI3739890.1"/>
    </source>
</evidence>
<sequence length="110" mass="12481">MVIGESGENTEKDKIKWLCDDDLSKGVIIIYRYTCEGTTYQLKVDLFLIGRSSGTDCDWFIPLASHLATVESDKVQPDLWRLAVCLNAGRPCCWRADGKLARIRVIYHQS</sequence>
<comment type="caution">
    <text evidence="1">The sequence shown here is derived from an EMBL/GenBank/DDBJ whole genome shotgun (WGS) entry which is preliminary data.</text>
</comment>
<dbReference type="Proteomes" id="UP001055811">
    <property type="component" value="Linkage Group LG05"/>
</dbReference>
<accession>A0ACB9D013</accession>
<reference evidence="2" key="1">
    <citation type="journal article" date="2022" name="Mol. Ecol. Resour.">
        <title>The genomes of chicory, endive, great burdock and yacon provide insights into Asteraceae palaeo-polyploidization history and plant inulin production.</title>
        <authorList>
            <person name="Fan W."/>
            <person name="Wang S."/>
            <person name="Wang H."/>
            <person name="Wang A."/>
            <person name="Jiang F."/>
            <person name="Liu H."/>
            <person name="Zhao H."/>
            <person name="Xu D."/>
            <person name="Zhang Y."/>
        </authorList>
    </citation>
    <scope>NUCLEOTIDE SEQUENCE [LARGE SCALE GENOMIC DNA]</scope>
    <source>
        <strain evidence="2">cv. Punajuju</strain>
    </source>
</reference>
<keyword evidence="2" id="KW-1185">Reference proteome</keyword>
<evidence type="ECO:0000313" key="2">
    <source>
        <dbReference type="Proteomes" id="UP001055811"/>
    </source>
</evidence>
<protein>
    <submittedName>
        <fullName evidence="1">Uncharacterized protein</fullName>
    </submittedName>
</protein>
<name>A0ACB9D013_CICIN</name>